<dbReference type="EMBL" id="MDYP01000002">
    <property type="protein sequence ID" value="OQE11413.1"/>
    <property type="molecule type" value="Genomic_DNA"/>
</dbReference>
<evidence type="ECO:0000313" key="5">
    <source>
        <dbReference type="Proteomes" id="UP000191518"/>
    </source>
</evidence>
<keyword evidence="5" id="KW-1185">Reference proteome</keyword>
<feature type="transmembrane region" description="Helical" evidence="3">
    <location>
        <begin position="12"/>
        <end position="31"/>
    </location>
</feature>
<gene>
    <name evidence="4" type="ORF">PENVUL_c002G07492</name>
</gene>
<reference evidence="5" key="1">
    <citation type="journal article" date="2017" name="Nat. Microbiol.">
        <title>Global analysis of biosynthetic gene clusters reveals vast potential of secondary metabolite production in Penicillium species.</title>
        <authorList>
            <person name="Nielsen J.C."/>
            <person name="Grijseels S."/>
            <person name="Prigent S."/>
            <person name="Ji B."/>
            <person name="Dainat J."/>
            <person name="Nielsen K.F."/>
            <person name="Frisvad J.C."/>
            <person name="Workman M."/>
            <person name="Nielsen J."/>
        </authorList>
    </citation>
    <scope>NUCLEOTIDE SEQUENCE [LARGE SCALE GENOMIC DNA]</scope>
    <source>
        <strain evidence="5">IBT 29486</strain>
    </source>
</reference>
<sequence>MSVLSTLGGADYSYMQYALLAAIAGVVFINLKTFPGVWHMRVLKGLFTQFLGARLSPRQIDTNGVLVDDQSGGIPLLFSYLVTTHQNALMECDYNMHKSNSTFFSDLDINRAQLLLNLFPRLPRWAPTPESATEGHGKDAQKSKKREKTVSIALGGTSCIFKREIKPLQRYEVWSRVLSWDEKWLVMVSYFVKAGTHKSVMRGLQKGEQTKEGSDAQKAILAVAVTRYVFKDGRRTAPPEEVLQCVGLYPSTPAKTDEQDIYASLRKPGSDVLGFFGSLDSLPSHFSDATSSILGSFSDF</sequence>
<accession>A0A1V6SCU3</accession>
<evidence type="ECO:0000256" key="2">
    <source>
        <dbReference type="SAM" id="MobiDB-lite"/>
    </source>
</evidence>
<feature type="region of interest" description="Disordered" evidence="2">
    <location>
        <begin position="127"/>
        <end position="147"/>
    </location>
</feature>
<dbReference type="Gene3D" id="3.10.129.10">
    <property type="entry name" value="Hotdog Thioesterase"/>
    <property type="match status" value="1"/>
</dbReference>
<keyword evidence="3" id="KW-0812">Transmembrane</keyword>
<dbReference type="Pfam" id="PF13279">
    <property type="entry name" value="4HBT_2"/>
    <property type="match status" value="1"/>
</dbReference>
<dbReference type="Proteomes" id="UP000191518">
    <property type="component" value="Unassembled WGS sequence"/>
</dbReference>
<name>A0A1V6SCU3_9EURO</name>
<evidence type="ECO:0008006" key="6">
    <source>
        <dbReference type="Google" id="ProtNLM"/>
    </source>
</evidence>
<dbReference type="STRING" id="29845.A0A1V6SCU3"/>
<dbReference type="InterPro" id="IPR051490">
    <property type="entry name" value="THEM6_lcsJ_thioesterase"/>
</dbReference>
<comment type="similarity">
    <text evidence="1">Belongs to the lcsJ thioesterase family.</text>
</comment>
<keyword evidence="3" id="KW-0472">Membrane</keyword>
<dbReference type="InterPro" id="IPR029069">
    <property type="entry name" value="HotDog_dom_sf"/>
</dbReference>
<evidence type="ECO:0000256" key="3">
    <source>
        <dbReference type="SAM" id="Phobius"/>
    </source>
</evidence>
<dbReference type="SUPFAM" id="SSF54637">
    <property type="entry name" value="Thioesterase/thiol ester dehydrase-isomerase"/>
    <property type="match status" value="1"/>
</dbReference>
<dbReference type="AlphaFoldDB" id="A0A1V6SCU3"/>
<dbReference type="PANTHER" id="PTHR12475">
    <property type="match status" value="1"/>
</dbReference>
<evidence type="ECO:0000313" key="4">
    <source>
        <dbReference type="EMBL" id="OQE11413.1"/>
    </source>
</evidence>
<organism evidence="4 5">
    <name type="scientific">Penicillium vulpinum</name>
    <dbReference type="NCBI Taxonomy" id="29845"/>
    <lineage>
        <taxon>Eukaryota</taxon>
        <taxon>Fungi</taxon>
        <taxon>Dikarya</taxon>
        <taxon>Ascomycota</taxon>
        <taxon>Pezizomycotina</taxon>
        <taxon>Eurotiomycetes</taxon>
        <taxon>Eurotiomycetidae</taxon>
        <taxon>Eurotiales</taxon>
        <taxon>Aspergillaceae</taxon>
        <taxon>Penicillium</taxon>
    </lineage>
</organism>
<dbReference type="PANTHER" id="PTHR12475:SF4">
    <property type="entry name" value="PROTEIN THEM6"/>
    <property type="match status" value="1"/>
</dbReference>
<proteinExistence type="inferred from homology"/>
<evidence type="ECO:0000256" key="1">
    <source>
        <dbReference type="ARBA" id="ARBA00038476"/>
    </source>
</evidence>
<comment type="caution">
    <text evidence="4">The sequence shown here is derived from an EMBL/GenBank/DDBJ whole genome shotgun (WGS) entry which is preliminary data.</text>
</comment>
<keyword evidence="3" id="KW-1133">Transmembrane helix</keyword>
<protein>
    <recommendedName>
        <fullName evidence="6">Thioesterase domain-containing protein</fullName>
    </recommendedName>
</protein>
<feature type="compositionally biased region" description="Basic and acidic residues" evidence="2">
    <location>
        <begin position="133"/>
        <end position="142"/>
    </location>
</feature>